<dbReference type="GO" id="GO:0005789">
    <property type="term" value="C:endoplasmic reticulum membrane"/>
    <property type="evidence" value="ECO:0007669"/>
    <property type="project" value="TreeGrafter"/>
</dbReference>
<sequence length="846" mass="93962">MKATLPWMLLLLQASSVIAFDAQKVLKAEDETIAAVADPTEQTGLKTDIIHEQHQTPPPRLPDLTSVGADLVDAALHQLRKIPKSPHRRARRSKSILDTIFEYVLDALPSLSASTAPPDEDNGPSATLSGPLLQAVRQLEQAALQNNPDALYILANMNFYGHYSHPKDLSVAYNHFHTLASAHGNSTAQHMVGVFYATGLGGAVVPDQARALLYYTFAAHQGNTQAQMAVAYRHHSGISTPKTCDKSLEYYKKVADKAIKWFRAGPPGGMTWVPESHRIADEAGGVYGKGSSAASAGFNAIKAPPNSDINAAIDDVIEYRDLLSQKGDFKASFILGLLYYEGQRGLPRNLDLARKYFFMVAKGYWKKDGRLVADPKPGIEKVAARAAGYIGRMYLRGEGVEQSLEHAMRWFNRGLMHGDAQSQHSLGLMKLHGYGNSPKNIAVATELFKAAADQDWAPAQIEMGVLHLDQGGAEDVRVAAHYFELAARYGLIEAYYYLAEMSNHGVGRDKSCTIALQYYKNVAERAEPLVSSWAEANLAYENGDLELAFIEYVLAAEQGYERAQNNVAYLLDPLQSRLPLTRLLPPRPRPALLQNPRLALMYWTRSSRQSNVDAQVKMGDYYYHGIGADPDVAKAVQCYTGASEHSQSAQALWNLGWMHENGIGLNQDFHLAKRYYDQALEINDEAYLPVSLSLLKLRVRSAWNTLTHGPIHSIQDDPEPKKERSLGEWIANFIRDDPRPHHYYDDDDYVDIYGDNNPNPDGDYFDDDDLTESLLIVFLALSLVILLYYRQQVQARHRREEEARRQQQAGAQPVQPAPPPPQQDRGVFPAPGDPDLNNWVAGGIGH</sequence>
<proteinExistence type="inferred from homology"/>
<dbReference type="OrthoDB" id="27934at2759"/>
<name>A0A9P8VHM8_9PEZI</name>
<keyword evidence="3" id="KW-0472">Membrane</keyword>
<organism evidence="5 6">
    <name type="scientific">Plectosphaerella plurivora</name>
    <dbReference type="NCBI Taxonomy" id="936078"/>
    <lineage>
        <taxon>Eukaryota</taxon>
        <taxon>Fungi</taxon>
        <taxon>Dikarya</taxon>
        <taxon>Ascomycota</taxon>
        <taxon>Pezizomycotina</taxon>
        <taxon>Sordariomycetes</taxon>
        <taxon>Hypocreomycetidae</taxon>
        <taxon>Glomerellales</taxon>
        <taxon>Plectosphaerellaceae</taxon>
        <taxon>Plectosphaerella</taxon>
    </lineage>
</organism>
<keyword evidence="3" id="KW-0812">Transmembrane</keyword>
<dbReference type="Pfam" id="PF08238">
    <property type="entry name" value="Sel1"/>
    <property type="match status" value="11"/>
</dbReference>
<keyword evidence="4" id="KW-0732">Signal</keyword>
<dbReference type="SUPFAM" id="SSF81901">
    <property type="entry name" value="HCP-like"/>
    <property type="match status" value="3"/>
</dbReference>
<keyword evidence="6" id="KW-1185">Reference proteome</keyword>
<evidence type="ECO:0000256" key="1">
    <source>
        <dbReference type="ARBA" id="ARBA00038101"/>
    </source>
</evidence>
<evidence type="ECO:0000256" key="4">
    <source>
        <dbReference type="SAM" id="SignalP"/>
    </source>
</evidence>
<feature type="region of interest" description="Disordered" evidence="2">
    <location>
        <begin position="799"/>
        <end position="846"/>
    </location>
</feature>
<feature type="transmembrane region" description="Helical" evidence="3">
    <location>
        <begin position="770"/>
        <end position="789"/>
    </location>
</feature>
<dbReference type="InterPro" id="IPR011990">
    <property type="entry name" value="TPR-like_helical_dom_sf"/>
</dbReference>
<evidence type="ECO:0000313" key="5">
    <source>
        <dbReference type="EMBL" id="KAH6692332.1"/>
    </source>
</evidence>
<keyword evidence="3" id="KW-1133">Transmembrane helix</keyword>
<reference evidence="5" key="1">
    <citation type="journal article" date="2021" name="Nat. Commun.">
        <title>Genetic determinants of endophytism in the Arabidopsis root mycobiome.</title>
        <authorList>
            <person name="Mesny F."/>
            <person name="Miyauchi S."/>
            <person name="Thiergart T."/>
            <person name="Pickel B."/>
            <person name="Atanasova L."/>
            <person name="Karlsson M."/>
            <person name="Huettel B."/>
            <person name="Barry K.W."/>
            <person name="Haridas S."/>
            <person name="Chen C."/>
            <person name="Bauer D."/>
            <person name="Andreopoulos W."/>
            <person name="Pangilinan J."/>
            <person name="LaButti K."/>
            <person name="Riley R."/>
            <person name="Lipzen A."/>
            <person name="Clum A."/>
            <person name="Drula E."/>
            <person name="Henrissat B."/>
            <person name="Kohler A."/>
            <person name="Grigoriev I.V."/>
            <person name="Martin F.M."/>
            <person name="Hacquard S."/>
        </authorList>
    </citation>
    <scope>NUCLEOTIDE SEQUENCE</scope>
    <source>
        <strain evidence="5">MPI-SDFR-AT-0117</strain>
    </source>
</reference>
<evidence type="ECO:0000256" key="3">
    <source>
        <dbReference type="SAM" id="Phobius"/>
    </source>
</evidence>
<dbReference type="PANTHER" id="PTHR11102">
    <property type="entry name" value="SEL-1-LIKE PROTEIN"/>
    <property type="match status" value="1"/>
</dbReference>
<feature type="chain" id="PRO_5040512790" evidence="4">
    <location>
        <begin position="20"/>
        <end position="846"/>
    </location>
</feature>
<dbReference type="EMBL" id="JAGSXJ010000004">
    <property type="protein sequence ID" value="KAH6692332.1"/>
    <property type="molecule type" value="Genomic_DNA"/>
</dbReference>
<dbReference type="InterPro" id="IPR050767">
    <property type="entry name" value="Sel1_AlgK"/>
</dbReference>
<protein>
    <submittedName>
        <fullName evidence="5">Uncharacterized protein</fullName>
    </submittedName>
</protein>
<dbReference type="Proteomes" id="UP000770015">
    <property type="component" value="Unassembled WGS sequence"/>
</dbReference>
<gene>
    <name evidence="5" type="ORF">F5X68DRAFT_267418</name>
</gene>
<evidence type="ECO:0000256" key="2">
    <source>
        <dbReference type="SAM" id="MobiDB-lite"/>
    </source>
</evidence>
<dbReference type="InterPro" id="IPR006597">
    <property type="entry name" value="Sel1-like"/>
</dbReference>
<accession>A0A9P8VHM8</accession>
<dbReference type="AlphaFoldDB" id="A0A9P8VHM8"/>
<dbReference type="Gene3D" id="1.25.40.10">
    <property type="entry name" value="Tetratricopeptide repeat domain"/>
    <property type="match status" value="3"/>
</dbReference>
<dbReference type="PANTHER" id="PTHR11102:SF147">
    <property type="entry name" value="SEL1L ADAPTOR SUBUNIT OF ERAD E3 UBIQUITIN LIGASE"/>
    <property type="match status" value="1"/>
</dbReference>
<comment type="similarity">
    <text evidence="1">Belongs to the sel-1 family.</text>
</comment>
<comment type="caution">
    <text evidence="5">The sequence shown here is derived from an EMBL/GenBank/DDBJ whole genome shotgun (WGS) entry which is preliminary data.</text>
</comment>
<evidence type="ECO:0000313" key="6">
    <source>
        <dbReference type="Proteomes" id="UP000770015"/>
    </source>
</evidence>
<dbReference type="GO" id="GO:0036503">
    <property type="term" value="P:ERAD pathway"/>
    <property type="evidence" value="ECO:0007669"/>
    <property type="project" value="TreeGrafter"/>
</dbReference>
<feature type="signal peptide" evidence="4">
    <location>
        <begin position="1"/>
        <end position="19"/>
    </location>
</feature>
<dbReference type="SMART" id="SM00671">
    <property type="entry name" value="SEL1"/>
    <property type="match status" value="10"/>
</dbReference>